<dbReference type="GO" id="GO:0005975">
    <property type="term" value="P:carbohydrate metabolic process"/>
    <property type="evidence" value="ECO:0007669"/>
    <property type="project" value="UniProtKB-ARBA"/>
</dbReference>
<dbReference type="Gene3D" id="2.60.40.10">
    <property type="entry name" value="Immunoglobulins"/>
    <property type="match status" value="1"/>
</dbReference>
<dbReference type="AlphaFoldDB" id="A0A1I5PSU5"/>
<feature type="domain" description="Nbr1 FW" evidence="1">
    <location>
        <begin position="65"/>
        <end position="149"/>
    </location>
</feature>
<gene>
    <name evidence="2" type="ORF">SAMN05421810_102382</name>
</gene>
<name>A0A1I5PSU5_9PSEU</name>
<evidence type="ECO:0000313" key="3">
    <source>
        <dbReference type="Proteomes" id="UP000198727"/>
    </source>
</evidence>
<dbReference type="EMBL" id="FOWW01000002">
    <property type="protein sequence ID" value="SFP36940.1"/>
    <property type="molecule type" value="Genomic_DNA"/>
</dbReference>
<organism evidence="2 3">
    <name type="scientific">Amycolatopsis arida</name>
    <dbReference type="NCBI Taxonomy" id="587909"/>
    <lineage>
        <taxon>Bacteria</taxon>
        <taxon>Bacillati</taxon>
        <taxon>Actinomycetota</taxon>
        <taxon>Actinomycetes</taxon>
        <taxon>Pseudonocardiales</taxon>
        <taxon>Pseudonocardiaceae</taxon>
        <taxon>Amycolatopsis</taxon>
    </lineage>
</organism>
<sequence length="167" mass="17854">MRRRWLAAAVVAVCVLTVGALVALRYLDLAGTGEPAAALPESKRPDGPAGPAVPGDASAFVRDVTIPDGTEVPTGAHFVKTWELRNAGTVPWVDRYLRSYGGPGGCVSAERVPIPPTRPGETVAISVEVRAPDEPGYCQVYWKMVDAKDRLLLPGNRGVYYLVEVVD</sequence>
<dbReference type="PANTHER" id="PTHR20930">
    <property type="entry name" value="OVARIAN CARCINOMA ANTIGEN CA125-RELATED"/>
    <property type="match status" value="1"/>
</dbReference>
<keyword evidence="3" id="KW-1185">Reference proteome</keyword>
<dbReference type="Proteomes" id="UP000198727">
    <property type="component" value="Unassembled WGS sequence"/>
</dbReference>
<protein>
    <submittedName>
        <fullName evidence="2">Ig-like domain-containing protein</fullName>
    </submittedName>
</protein>
<evidence type="ECO:0000313" key="2">
    <source>
        <dbReference type="EMBL" id="SFP36940.1"/>
    </source>
</evidence>
<accession>A0A1I5PSU5</accession>
<reference evidence="3" key="1">
    <citation type="submission" date="2016-10" db="EMBL/GenBank/DDBJ databases">
        <authorList>
            <person name="Varghese N."/>
            <person name="Submissions S."/>
        </authorList>
    </citation>
    <scope>NUCLEOTIDE SEQUENCE [LARGE SCALE GENOMIC DNA]</scope>
    <source>
        <strain evidence="3">CGMCC 4.5579</strain>
    </source>
</reference>
<proteinExistence type="predicted"/>
<dbReference type="InterPro" id="IPR013783">
    <property type="entry name" value="Ig-like_fold"/>
</dbReference>
<dbReference type="InterPro" id="IPR032350">
    <property type="entry name" value="Nbr1_FW"/>
</dbReference>
<dbReference type="Pfam" id="PF16158">
    <property type="entry name" value="N_BRCA1_IG"/>
    <property type="match status" value="1"/>
</dbReference>
<evidence type="ECO:0000259" key="1">
    <source>
        <dbReference type="Pfam" id="PF16158"/>
    </source>
</evidence>
<dbReference type="STRING" id="587909.SAMN05421810_102382"/>
<dbReference type="CDD" id="cd14947">
    <property type="entry name" value="NBR1_like"/>
    <property type="match status" value="1"/>
</dbReference>
<dbReference type="PANTHER" id="PTHR20930:SF0">
    <property type="entry name" value="PROTEIN ILRUN"/>
    <property type="match status" value="1"/>
</dbReference>